<protein>
    <recommendedName>
        <fullName evidence="4">Pyruvate dehydrogenase E1 component subunit alpha</fullName>
        <ecNumber evidence="4">1.2.4.1</ecNumber>
    </recommendedName>
</protein>
<accession>A0A1F7RPF8</accession>
<evidence type="ECO:0000256" key="4">
    <source>
        <dbReference type="RuleBase" id="RU366007"/>
    </source>
</evidence>
<evidence type="ECO:0000313" key="6">
    <source>
        <dbReference type="EMBL" id="OGL43200.1"/>
    </source>
</evidence>
<feature type="domain" description="Dehydrogenase E1 component" evidence="5">
    <location>
        <begin position="24"/>
        <end position="317"/>
    </location>
</feature>
<organism evidence="6 7">
    <name type="scientific">Candidatus Schekmanbacteria bacterium RBG_13_48_7</name>
    <dbReference type="NCBI Taxonomy" id="1817878"/>
    <lineage>
        <taxon>Bacteria</taxon>
        <taxon>Candidatus Schekmaniibacteriota</taxon>
    </lineage>
</organism>
<keyword evidence="3 4" id="KW-0786">Thiamine pyrophosphate</keyword>
<dbReference type="InterPro" id="IPR017596">
    <property type="entry name" value="PdhA/BkdA"/>
</dbReference>
<reference evidence="6 7" key="1">
    <citation type="journal article" date="2016" name="Nat. Commun.">
        <title>Thousands of microbial genomes shed light on interconnected biogeochemical processes in an aquifer system.</title>
        <authorList>
            <person name="Anantharaman K."/>
            <person name="Brown C.T."/>
            <person name="Hug L.A."/>
            <person name="Sharon I."/>
            <person name="Castelle C.J."/>
            <person name="Probst A.J."/>
            <person name="Thomas B.C."/>
            <person name="Singh A."/>
            <person name="Wilkins M.J."/>
            <person name="Karaoz U."/>
            <person name="Brodie E.L."/>
            <person name="Williams K.H."/>
            <person name="Hubbard S.S."/>
            <person name="Banfield J.F."/>
        </authorList>
    </citation>
    <scope>NUCLEOTIDE SEQUENCE [LARGE SCALE GENOMIC DNA]</scope>
</reference>
<evidence type="ECO:0000259" key="5">
    <source>
        <dbReference type="Pfam" id="PF00676"/>
    </source>
</evidence>
<comment type="caution">
    <text evidence="6">The sequence shown here is derived from an EMBL/GenBank/DDBJ whole genome shotgun (WGS) entry which is preliminary data.</text>
</comment>
<comment type="function">
    <text evidence="4">The pyruvate dehydrogenase complex catalyzes the overall conversion of pyruvate to acetyl-CoA and CO(2). It contains multiple copies of three enzymatic components: pyruvate dehydrogenase (E1), dihydrolipoamide acetyltransferase (E2) and lipoamide dehydrogenase (E3).</text>
</comment>
<dbReference type="FunFam" id="3.40.50.970:FF:000108">
    <property type="entry name" value="2-oxoisovalerate dehydrogenase subunit alpha"/>
    <property type="match status" value="1"/>
</dbReference>
<dbReference type="SUPFAM" id="SSF52518">
    <property type="entry name" value="Thiamin diphosphate-binding fold (THDP-binding)"/>
    <property type="match status" value="1"/>
</dbReference>
<dbReference type="PANTHER" id="PTHR43380">
    <property type="entry name" value="2-OXOISOVALERATE DEHYDROGENASE SUBUNIT ALPHA, MITOCHONDRIAL"/>
    <property type="match status" value="1"/>
</dbReference>
<dbReference type="GO" id="GO:0004739">
    <property type="term" value="F:pyruvate dehydrogenase (acetyl-transferring) activity"/>
    <property type="evidence" value="ECO:0007669"/>
    <property type="project" value="UniProtKB-UniRule"/>
</dbReference>
<dbReference type="InterPro" id="IPR001017">
    <property type="entry name" value="DH_E1"/>
</dbReference>
<gene>
    <name evidence="6" type="ORF">A2161_01330</name>
</gene>
<dbReference type="InterPro" id="IPR050771">
    <property type="entry name" value="Alpha-ketoacid_DH_E1_comp"/>
</dbReference>
<dbReference type="GO" id="GO:0009083">
    <property type="term" value="P:branched-chain amino acid catabolic process"/>
    <property type="evidence" value="ECO:0007669"/>
    <property type="project" value="TreeGrafter"/>
</dbReference>
<proteinExistence type="predicted"/>
<keyword evidence="2 4" id="KW-0560">Oxidoreductase</keyword>
<comment type="subunit">
    <text evidence="4">Heterodimer of an alpha and a beta chain.</text>
</comment>
<dbReference type="InterPro" id="IPR029061">
    <property type="entry name" value="THDP-binding"/>
</dbReference>
<dbReference type="EMBL" id="MGDD01000285">
    <property type="protein sequence ID" value="OGL43200.1"/>
    <property type="molecule type" value="Genomic_DNA"/>
</dbReference>
<dbReference type="Gene3D" id="3.40.50.970">
    <property type="match status" value="1"/>
</dbReference>
<comment type="catalytic activity">
    <reaction evidence="4">
        <text>N(6)-[(R)-lipoyl]-L-lysyl-[protein] + pyruvate + H(+) = N(6)-[(R)-S(8)-acetyldihydrolipoyl]-L-lysyl-[protein] + CO2</text>
        <dbReference type="Rhea" id="RHEA:19189"/>
        <dbReference type="Rhea" id="RHEA-COMP:10474"/>
        <dbReference type="Rhea" id="RHEA-COMP:10478"/>
        <dbReference type="ChEBI" id="CHEBI:15361"/>
        <dbReference type="ChEBI" id="CHEBI:15378"/>
        <dbReference type="ChEBI" id="CHEBI:16526"/>
        <dbReference type="ChEBI" id="CHEBI:83099"/>
        <dbReference type="ChEBI" id="CHEBI:83111"/>
        <dbReference type="EC" id="1.2.4.1"/>
    </reaction>
</comment>
<evidence type="ECO:0000313" key="7">
    <source>
        <dbReference type="Proteomes" id="UP000179266"/>
    </source>
</evidence>
<comment type="cofactor">
    <cofactor evidence="1 4">
        <name>thiamine diphosphate</name>
        <dbReference type="ChEBI" id="CHEBI:58937"/>
    </cofactor>
</comment>
<dbReference type="PANTHER" id="PTHR43380:SF1">
    <property type="entry name" value="2-OXOISOVALERATE DEHYDROGENASE SUBUNIT ALPHA, MITOCHONDRIAL"/>
    <property type="match status" value="1"/>
</dbReference>
<dbReference type="AlphaFoldDB" id="A0A1F7RPF8"/>
<dbReference type="Pfam" id="PF00676">
    <property type="entry name" value="E1_dh"/>
    <property type="match status" value="1"/>
</dbReference>
<keyword evidence="4 6" id="KW-0670">Pyruvate</keyword>
<dbReference type="NCBIfam" id="TIGR03181">
    <property type="entry name" value="PDH_E1_alph_x"/>
    <property type="match status" value="1"/>
</dbReference>
<evidence type="ECO:0000256" key="1">
    <source>
        <dbReference type="ARBA" id="ARBA00001964"/>
    </source>
</evidence>
<evidence type="ECO:0000256" key="2">
    <source>
        <dbReference type="ARBA" id="ARBA00023002"/>
    </source>
</evidence>
<dbReference type="EC" id="1.2.4.1" evidence="4"/>
<evidence type="ECO:0000256" key="3">
    <source>
        <dbReference type="ARBA" id="ARBA00023052"/>
    </source>
</evidence>
<name>A0A1F7RPF8_9BACT</name>
<sequence>MKTGGDVAKEFEPKLSEKDLLHFYRMMVMTRLLDERGMKLQRSGRIGFYVTSTGEEATQIGAAAAFTPDDWIFPSYRDPGIALFRNLSLDLIMANLFGNEKDTVKGRQMPVHYSSRKYKLVSISSPIATQITQAVGAAMAARIKKDKIVVGTFFGDGATSAHDFHTGMNFAAVYNAPVVFVCNNNQYAISSPVKKQTMSESIAIKALAYGMEGHLVDGNDVLAVFAKTKAAVDKAREGGGPTLIEAYTYRLGPHSSSDDPGRYRSKEEVDKWLKNDPIARFRHYLQTKRLWDNNKDKTLHDEITQQINDAVKRMEKVLPPPLSSIFEDVYAEMPWHLKEQMHELKEEAKKRGTFKNMSEQFPL</sequence>
<dbReference type="CDD" id="cd02000">
    <property type="entry name" value="TPP_E1_PDC_ADC_BCADC"/>
    <property type="match status" value="1"/>
</dbReference>
<dbReference type="Proteomes" id="UP000179266">
    <property type="component" value="Unassembled WGS sequence"/>
</dbReference>